<feature type="region of interest" description="Disordered" evidence="1">
    <location>
        <begin position="1"/>
        <end position="23"/>
    </location>
</feature>
<name>A0A1I5DVT0_9ACTN</name>
<dbReference type="InterPro" id="IPR025324">
    <property type="entry name" value="DUF4230"/>
</dbReference>
<dbReference type="EMBL" id="FOWE01000002">
    <property type="protein sequence ID" value="SFO02851.1"/>
    <property type="molecule type" value="Genomic_DNA"/>
</dbReference>
<evidence type="ECO:0000313" key="2">
    <source>
        <dbReference type="EMBL" id="SFO02851.1"/>
    </source>
</evidence>
<proteinExistence type="predicted"/>
<evidence type="ECO:0008006" key="4">
    <source>
        <dbReference type="Google" id="ProtNLM"/>
    </source>
</evidence>
<dbReference type="OrthoDB" id="3366858at2"/>
<evidence type="ECO:0000256" key="1">
    <source>
        <dbReference type="SAM" id="MobiDB-lite"/>
    </source>
</evidence>
<dbReference type="AlphaFoldDB" id="A0A1I5DVT0"/>
<reference evidence="3" key="1">
    <citation type="submission" date="2016-10" db="EMBL/GenBank/DDBJ databases">
        <authorList>
            <person name="Varghese N."/>
            <person name="Submissions S."/>
        </authorList>
    </citation>
    <scope>NUCLEOTIDE SEQUENCE [LARGE SCALE GENOMIC DNA]</scope>
    <source>
        <strain evidence="3">DSM 43161</strain>
    </source>
</reference>
<organism evidence="2 3">
    <name type="scientific">Geodermatophilus obscurus</name>
    <dbReference type="NCBI Taxonomy" id="1861"/>
    <lineage>
        <taxon>Bacteria</taxon>
        <taxon>Bacillati</taxon>
        <taxon>Actinomycetota</taxon>
        <taxon>Actinomycetes</taxon>
        <taxon>Geodermatophilales</taxon>
        <taxon>Geodermatophilaceae</taxon>
        <taxon>Geodermatophilus</taxon>
    </lineage>
</organism>
<protein>
    <recommendedName>
        <fullName evidence="4">DUF4230 domain-containing protein</fullName>
    </recommendedName>
</protein>
<keyword evidence="3" id="KW-1185">Reference proteome</keyword>
<dbReference type="Pfam" id="PF14014">
    <property type="entry name" value="DUF4230"/>
    <property type="match status" value="1"/>
</dbReference>
<dbReference type="Proteomes" id="UP000183642">
    <property type="component" value="Unassembled WGS sequence"/>
</dbReference>
<evidence type="ECO:0000313" key="3">
    <source>
        <dbReference type="Proteomes" id="UP000183642"/>
    </source>
</evidence>
<sequence length="237" mass="25231">MPTLLSSRPGPASSDPRPAPHRRRRIPLRLLAAGAGAAVLVPVGLQVAGWLPENPFGRDVVDRSTTPLLLALEDLHEYHAATGAFQVVVDREVDTRYVPSAISGERVQLLATGTADAYVDFSGLDAGAVTLSGDGTAATIELPAPRLDEVRIDPEESRVLDRDRGLVERIGDALGDDPVDDAELYAMAEDRLAAAAAESDLRERAEDNTRTMLTGLARSLGVDEVEVRFEDTADSAG</sequence>
<gene>
    <name evidence="2" type="ORF">SAMN05660359_01051</name>
</gene>
<accession>A0A1I5DVT0</accession>